<dbReference type="PROSITE" id="PS01125">
    <property type="entry name" value="ROK"/>
    <property type="match status" value="1"/>
</dbReference>
<evidence type="ECO:0000259" key="2">
    <source>
        <dbReference type="Pfam" id="PF12802"/>
    </source>
</evidence>
<dbReference type="InterPro" id="IPR000835">
    <property type="entry name" value="HTH_MarR-typ"/>
</dbReference>
<dbReference type="AlphaFoldDB" id="A0A4R5TVV9"/>
<dbReference type="InterPro" id="IPR036388">
    <property type="entry name" value="WH-like_DNA-bd_sf"/>
</dbReference>
<organism evidence="3 4">
    <name type="scientific">Arthrobacter crusticola</name>
    <dbReference type="NCBI Taxonomy" id="2547960"/>
    <lineage>
        <taxon>Bacteria</taxon>
        <taxon>Bacillati</taxon>
        <taxon>Actinomycetota</taxon>
        <taxon>Actinomycetes</taxon>
        <taxon>Micrococcales</taxon>
        <taxon>Micrococcaceae</taxon>
        <taxon>Arthrobacter</taxon>
    </lineage>
</organism>
<dbReference type="SUPFAM" id="SSF46785">
    <property type="entry name" value="Winged helix' DNA-binding domain"/>
    <property type="match status" value="1"/>
</dbReference>
<accession>A0A4R5TVV9</accession>
<evidence type="ECO:0000313" key="4">
    <source>
        <dbReference type="Proteomes" id="UP000295411"/>
    </source>
</evidence>
<evidence type="ECO:0000313" key="3">
    <source>
        <dbReference type="EMBL" id="TDK25256.1"/>
    </source>
</evidence>
<dbReference type="RefSeq" id="WP_133403534.1">
    <property type="nucleotide sequence ID" value="NZ_SMTK01000003.1"/>
</dbReference>
<reference evidence="3 4" key="1">
    <citation type="submission" date="2019-03" db="EMBL/GenBank/DDBJ databases">
        <title>Arthrobacter sp. nov., an bacterium isolated from biocrust in Mu Us Desert.</title>
        <authorList>
            <person name="Lixiong L."/>
        </authorList>
    </citation>
    <scope>NUCLEOTIDE SEQUENCE [LARGE SCALE GENOMIC DNA]</scope>
    <source>
        <strain evidence="3 4">SLN-3</strain>
    </source>
</reference>
<dbReference type="Gene3D" id="3.30.420.40">
    <property type="match status" value="2"/>
</dbReference>
<proteinExistence type="inferred from homology"/>
<dbReference type="InterPro" id="IPR043129">
    <property type="entry name" value="ATPase_NBD"/>
</dbReference>
<dbReference type="InterPro" id="IPR036390">
    <property type="entry name" value="WH_DNA-bd_sf"/>
</dbReference>
<dbReference type="InterPro" id="IPR000600">
    <property type="entry name" value="ROK"/>
</dbReference>
<sequence length="402" mass="41497">MTSPTGRPAALPLAHADLSALLHAIARQPRCTRAYLTRLTGLSRGTVATRIEELIAAGLVVEEAGASKGGRPPGELRLNGAAGVILGADLGSSHCRVSASDLAGVPLASASYDLRIADGPAAVLGGLDEAFQGLLSSAGKRPSEVRAIGIGVPGPVEHRTGTVVRPPIMPGWDGFAIPEFFADRYGVPTLVDNDANLAALGEYWARKEDSEHILYVKISTGIGCGIVSGGALHRGAQGAAGDIGHIRVPGGEDLLCSCGNMGCLEAVAGGDALARRLRAQGVAEARTSRDVTRLAAEGNPFARRAVREASESIGRVLATLVSFYNPNAIVVGGPFAELNEELLAGIRSAIYHRALPLATRSLRVESSSRAETVGVRGAEVLALQQALSPEGLQQLLTARVGS</sequence>
<feature type="domain" description="HTH marR-type" evidence="2">
    <location>
        <begin position="21"/>
        <end position="64"/>
    </location>
</feature>
<comment type="caution">
    <text evidence="3">The sequence shown here is derived from an EMBL/GenBank/DDBJ whole genome shotgun (WGS) entry which is preliminary data.</text>
</comment>
<dbReference type="GO" id="GO:0003700">
    <property type="term" value="F:DNA-binding transcription factor activity"/>
    <property type="evidence" value="ECO:0007669"/>
    <property type="project" value="InterPro"/>
</dbReference>
<dbReference type="OrthoDB" id="3189808at2"/>
<gene>
    <name evidence="3" type="ORF">E2F48_08210</name>
</gene>
<dbReference type="Proteomes" id="UP000295411">
    <property type="component" value="Unassembled WGS sequence"/>
</dbReference>
<dbReference type="PANTHER" id="PTHR18964">
    <property type="entry name" value="ROK (REPRESSOR, ORF, KINASE) FAMILY"/>
    <property type="match status" value="1"/>
</dbReference>
<dbReference type="EMBL" id="SMTK01000003">
    <property type="protein sequence ID" value="TDK25256.1"/>
    <property type="molecule type" value="Genomic_DNA"/>
</dbReference>
<evidence type="ECO:0000256" key="1">
    <source>
        <dbReference type="ARBA" id="ARBA00006479"/>
    </source>
</evidence>
<dbReference type="InterPro" id="IPR049874">
    <property type="entry name" value="ROK_cs"/>
</dbReference>
<dbReference type="Gene3D" id="1.10.10.10">
    <property type="entry name" value="Winged helix-like DNA-binding domain superfamily/Winged helix DNA-binding domain"/>
    <property type="match status" value="1"/>
</dbReference>
<dbReference type="Pfam" id="PF00480">
    <property type="entry name" value="ROK"/>
    <property type="match status" value="1"/>
</dbReference>
<dbReference type="SUPFAM" id="SSF53067">
    <property type="entry name" value="Actin-like ATPase domain"/>
    <property type="match status" value="1"/>
</dbReference>
<dbReference type="Pfam" id="PF12802">
    <property type="entry name" value="MarR_2"/>
    <property type="match status" value="1"/>
</dbReference>
<comment type="similarity">
    <text evidence="1">Belongs to the ROK (NagC/XylR) family.</text>
</comment>
<protein>
    <submittedName>
        <fullName evidence="3">ROK family transcriptional regulator</fullName>
    </submittedName>
</protein>
<keyword evidence="4" id="KW-1185">Reference proteome</keyword>
<name>A0A4R5TVV9_9MICC</name>
<dbReference type="PANTHER" id="PTHR18964:SF173">
    <property type="entry name" value="GLUCOKINASE"/>
    <property type="match status" value="1"/>
</dbReference>